<keyword evidence="2" id="KW-1003">Cell membrane</keyword>
<sequence>MTDLRLVPAALAAWATAFVAVGASAVDALHGARATAVVLCCVLVAGLVALRRGATFRGASDAGLGGGVVTVPSVPATGAGRRRSDGPRLGVPARPRDGRQVGPRTGSSVGVRVLGQVALVLACVAAVLLSGGAQLAARAPLASLADERATATLAGTVRSAVEPLTDPWSGSADRHEVRVAVDQVTARGATVPAAGPVVVSGSGEGWTDLAYGAAVVVTGRLDVHGDRTFLRTDDAPRVVDDPGRFLQGVQAMRQSLLDATDGLSPQARGLVPGVAVGDTSRLDPELDEAMRTTSLTHVTAVSGGHFVIVVACVAGLCVLLRAPRAVRVVVTGAAMVGFVALVHPEPSVLRAAAMGVVGVLGIALGRPSRAVAALGAAVVVLLVVDPWLARSYGFVLSVAATAGLALLTAPIARRLAPWCGRTTAHVLAVPVAAQAACAPIVVLLDPSVSTWSVPANLLAAPALGPATVLGVLATLVAPWWPGAATALAWTAGLFTGWIAGVAQVFAATPGARAPWPGGLGGAALLVALTAVGLAVVLRSRALQDAGERRTLRRATSPSLRARLAGEWRRVTRSSRPDAGPFGRADGAHPALAPRARARPRARLAAVVVVVLAVPVLLVVVLRPLGVTAGPVPADWAVVACDVGQGDALVVRSGPRAAVVVDVGPAGAAAGSCLDDLGVERVDLLVLSHFHADHVGGLEAVLRGREVERALVSPTAEPAGQAERVLGDLADAGVPAQVARPGETGATGTADSVGAAGAGGSGERVDDGASWEVLQAGPGDANDASVALLVRVAGLDVVALGDLEDAGQAALARTLGERGTGPVDVVKVAHHGSATQSDRLAQVLAPTVALVSSGENTYGHPTDRALDLYRGVGATVLRTDACGTMALVVRDDVLSAAGCG</sequence>
<evidence type="ECO:0000313" key="9">
    <source>
        <dbReference type="EMBL" id="GLY59007.1"/>
    </source>
</evidence>
<dbReference type="PANTHER" id="PTHR30619:SF1">
    <property type="entry name" value="RECOMBINATION PROTEIN 2"/>
    <property type="match status" value="1"/>
</dbReference>
<evidence type="ECO:0000259" key="8">
    <source>
        <dbReference type="SMART" id="SM00849"/>
    </source>
</evidence>
<gene>
    <name evidence="9" type="ORF">Ccel01_36090</name>
    <name evidence="10" type="ORF">FOG94_14255</name>
</gene>
<evidence type="ECO:0000256" key="2">
    <source>
        <dbReference type="ARBA" id="ARBA00022475"/>
    </source>
</evidence>
<evidence type="ECO:0000256" key="5">
    <source>
        <dbReference type="ARBA" id="ARBA00023136"/>
    </source>
</evidence>
<evidence type="ECO:0000256" key="7">
    <source>
        <dbReference type="SAM" id="Phobius"/>
    </source>
</evidence>
<evidence type="ECO:0000256" key="6">
    <source>
        <dbReference type="SAM" id="MobiDB-lite"/>
    </source>
</evidence>
<dbReference type="NCBIfam" id="TIGR00360">
    <property type="entry name" value="ComEC_N-term"/>
    <property type="match status" value="1"/>
</dbReference>
<dbReference type="InterPro" id="IPR001279">
    <property type="entry name" value="Metallo-B-lactamas"/>
</dbReference>
<accession>A0AAV5PB87</accession>
<reference evidence="10 11" key="1">
    <citation type="submission" date="2019-07" db="EMBL/GenBank/DDBJ databases">
        <title>Complete Genome Sequence and Methylome Analysis of Arthrobacter luteus NEB113.</title>
        <authorList>
            <person name="Fomenkov A."/>
            <person name="Anton B.P."/>
            <person name="Vincze T."/>
            <person name="Roberts R.J."/>
        </authorList>
    </citation>
    <scope>NUCLEOTIDE SEQUENCE [LARGE SCALE GENOMIC DNA]</scope>
    <source>
        <strain evidence="10 11">NEB113</strain>
    </source>
</reference>
<feature type="transmembrane region" description="Helical" evidence="7">
    <location>
        <begin position="300"/>
        <end position="320"/>
    </location>
</feature>
<dbReference type="Proteomes" id="UP001165168">
    <property type="component" value="Unassembled WGS sequence"/>
</dbReference>
<dbReference type="Proteomes" id="UP000319068">
    <property type="component" value="Chromosome"/>
</dbReference>
<feature type="region of interest" description="Disordered" evidence="6">
    <location>
        <begin position="737"/>
        <end position="765"/>
    </location>
</feature>
<feature type="transmembrane region" description="Helical" evidence="7">
    <location>
        <begin position="487"/>
        <end position="506"/>
    </location>
</feature>
<dbReference type="EMBL" id="CP041694">
    <property type="protein sequence ID" value="QDP76120.1"/>
    <property type="molecule type" value="Genomic_DNA"/>
</dbReference>
<dbReference type="SMART" id="SM00849">
    <property type="entry name" value="Lactamase_B"/>
    <property type="match status" value="1"/>
</dbReference>
<dbReference type="AlphaFoldDB" id="A0AAV5PB87"/>
<feature type="transmembrane region" description="Helical" evidence="7">
    <location>
        <begin position="603"/>
        <end position="621"/>
    </location>
</feature>
<evidence type="ECO:0000256" key="4">
    <source>
        <dbReference type="ARBA" id="ARBA00022989"/>
    </source>
</evidence>
<feature type="transmembrane region" description="Helical" evidence="7">
    <location>
        <begin position="109"/>
        <end position="129"/>
    </location>
</feature>
<name>A0AAV5PB87_CELCE</name>
<dbReference type="GO" id="GO:0005886">
    <property type="term" value="C:plasma membrane"/>
    <property type="evidence" value="ECO:0007669"/>
    <property type="project" value="UniProtKB-SubCell"/>
</dbReference>
<dbReference type="InterPro" id="IPR036866">
    <property type="entry name" value="RibonucZ/Hydroxyglut_hydro"/>
</dbReference>
<dbReference type="InterPro" id="IPR004477">
    <property type="entry name" value="ComEC_N"/>
</dbReference>
<feature type="domain" description="Metallo-beta-lactamase" evidence="8">
    <location>
        <begin position="644"/>
        <end position="854"/>
    </location>
</feature>
<keyword evidence="3 7" id="KW-0812">Transmembrane</keyword>
<organism evidence="9 12">
    <name type="scientific">Cellulosimicrobium cellulans</name>
    <name type="common">Arthrobacter luteus</name>
    <dbReference type="NCBI Taxonomy" id="1710"/>
    <lineage>
        <taxon>Bacteria</taxon>
        <taxon>Bacillati</taxon>
        <taxon>Actinomycetota</taxon>
        <taxon>Actinomycetes</taxon>
        <taxon>Micrococcales</taxon>
        <taxon>Promicromonosporaceae</taxon>
        <taxon>Cellulosimicrobium</taxon>
    </lineage>
</organism>
<dbReference type="RefSeq" id="WP_137281067.1">
    <property type="nucleotide sequence ID" value="NZ_BSTG01000005.1"/>
</dbReference>
<feature type="transmembrane region" description="Helical" evidence="7">
    <location>
        <begin position="394"/>
        <end position="412"/>
    </location>
</feature>
<feature type="transmembrane region" description="Helical" evidence="7">
    <location>
        <begin position="456"/>
        <end position="480"/>
    </location>
</feature>
<protein>
    <submittedName>
        <fullName evidence="10">MBL fold metallo-hydrolase</fullName>
    </submittedName>
</protein>
<reference evidence="9" key="2">
    <citation type="submission" date="2023-03" db="EMBL/GenBank/DDBJ databases">
        <title>Cellulosimicrobium cellulans NBRC 103059.</title>
        <authorList>
            <person name="Ichikawa N."/>
            <person name="Sato H."/>
            <person name="Tonouchi N."/>
        </authorList>
    </citation>
    <scope>NUCLEOTIDE SEQUENCE</scope>
    <source>
        <strain evidence="9">NBRC 103059</strain>
    </source>
</reference>
<keyword evidence="5 7" id="KW-0472">Membrane</keyword>
<dbReference type="InterPro" id="IPR035681">
    <property type="entry name" value="ComA-like_MBL"/>
</dbReference>
<keyword evidence="11" id="KW-1185">Reference proteome</keyword>
<evidence type="ECO:0000313" key="11">
    <source>
        <dbReference type="Proteomes" id="UP000319068"/>
    </source>
</evidence>
<dbReference type="Gene3D" id="3.60.15.10">
    <property type="entry name" value="Ribonuclease Z/Hydroxyacylglutathione hydrolase-like"/>
    <property type="match status" value="1"/>
</dbReference>
<comment type="subcellular location">
    <subcellularLocation>
        <location evidence="1">Cell membrane</location>
        <topology evidence="1">Multi-pass membrane protein</topology>
    </subcellularLocation>
</comment>
<feature type="transmembrane region" description="Helical" evidence="7">
    <location>
        <begin position="325"/>
        <end position="342"/>
    </location>
</feature>
<feature type="transmembrane region" description="Helical" evidence="7">
    <location>
        <begin position="518"/>
        <end position="537"/>
    </location>
</feature>
<evidence type="ECO:0000256" key="1">
    <source>
        <dbReference type="ARBA" id="ARBA00004651"/>
    </source>
</evidence>
<feature type="transmembrane region" description="Helical" evidence="7">
    <location>
        <begin position="371"/>
        <end position="388"/>
    </location>
</feature>
<feature type="transmembrane region" description="Helical" evidence="7">
    <location>
        <begin position="32"/>
        <end position="50"/>
    </location>
</feature>
<dbReference type="CDD" id="cd07731">
    <property type="entry name" value="ComA-like_MBL-fold"/>
    <property type="match status" value="1"/>
</dbReference>
<evidence type="ECO:0000313" key="10">
    <source>
        <dbReference type="EMBL" id="QDP76120.1"/>
    </source>
</evidence>
<evidence type="ECO:0000256" key="3">
    <source>
        <dbReference type="ARBA" id="ARBA00022692"/>
    </source>
</evidence>
<dbReference type="PANTHER" id="PTHR30619">
    <property type="entry name" value="DNA INTERNALIZATION/COMPETENCE PROTEIN COMEC/REC2"/>
    <property type="match status" value="1"/>
</dbReference>
<dbReference type="Pfam" id="PF00753">
    <property type="entry name" value="Lactamase_B"/>
    <property type="match status" value="1"/>
</dbReference>
<feature type="transmembrane region" description="Helical" evidence="7">
    <location>
        <begin position="424"/>
        <end position="444"/>
    </location>
</feature>
<dbReference type="SUPFAM" id="SSF56281">
    <property type="entry name" value="Metallo-hydrolase/oxidoreductase"/>
    <property type="match status" value="1"/>
</dbReference>
<evidence type="ECO:0000313" key="12">
    <source>
        <dbReference type="Proteomes" id="UP001165168"/>
    </source>
</evidence>
<feature type="compositionally biased region" description="Low complexity" evidence="6">
    <location>
        <begin position="743"/>
        <end position="754"/>
    </location>
</feature>
<keyword evidence="4 7" id="KW-1133">Transmembrane helix</keyword>
<dbReference type="EMBL" id="BSTG01000005">
    <property type="protein sequence ID" value="GLY59007.1"/>
    <property type="molecule type" value="Genomic_DNA"/>
</dbReference>
<dbReference type="InterPro" id="IPR052159">
    <property type="entry name" value="Competence_DNA_uptake"/>
</dbReference>
<feature type="region of interest" description="Disordered" evidence="6">
    <location>
        <begin position="75"/>
        <end position="105"/>
    </location>
</feature>
<proteinExistence type="predicted"/>
<dbReference type="Pfam" id="PF03772">
    <property type="entry name" value="Competence"/>
    <property type="match status" value="1"/>
</dbReference>
<feature type="transmembrane region" description="Helical" evidence="7">
    <location>
        <begin position="348"/>
        <end position="364"/>
    </location>
</feature>